<dbReference type="EMBL" id="JAIQCV010000003">
    <property type="protein sequence ID" value="KAH1114347.1"/>
    <property type="molecule type" value="Genomic_DNA"/>
</dbReference>
<comment type="caution">
    <text evidence="2">The sequence shown here is derived from an EMBL/GenBank/DDBJ whole genome shotgun (WGS) entry which is preliminary data.</text>
</comment>
<dbReference type="AlphaFoldDB" id="A0A9D3W821"/>
<organism evidence="2 3">
    <name type="scientific">Gossypium stocksii</name>
    <dbReference type="NCBI Taxonomy" id="47602"/>
    <lineage>
        <taxon>Eukaryota</taxon>
        <taxon>Viridiplantae</taxon>
        <taxon>Streptophyta</taxon>
        <taxon>Embryophyta</taxon>
        <taxon>Tracheophyta</taxon>
        <taxon>Spermatophyta</taxon>
        <taxon>Magnoliopsida</taxon>
        <taxon>eudicotyledons</taxon>
        <taxon>Gunneridae</taxon>
        <taxon>Pentapetalae</taxon>
        <taxon>rosids</taxon>
        <taxon>malvids</taxon>
        <taxon>Malvales</taxon>
        <taxon>Malvaceae</taxon>
        <taxon>Malvoideae</taxon>
        <taxon>Gossypium</taxon>
    </lineage>
</organism>
<name>A0A9D3W821_9ROSI</name>
<evidence type="ECO:0000313" key="2">
    <source>
        <dbReference type="EMBL" id="KAH1114347.1"/>
    </source>
</evidence>
<protein>
    <recommendedName>
        <fullName evidence="1">Retroviral polymerase SH3-like domain-containing protein</fullName>
    </recommendedName>
</protein>
<sequence length="96" mass="10885">MAEAAYRPDRSNSKLERGKEKMSFGRVILLTSFLKGFSSDGCSTYAKVSQGKLEPRVIKCTFLGHSAGTKDFKLWCSESDKIIVNRDVMFDEFIMF</sequence>
<reference evidence="2 3" key="1">
    <citation type="journal article" date="2021" name="Plant Biotechnol. J.">
        <title>Multi-omics assisted identification of the key and species-specific regulatory components of drought-tolerant mechanisms in Gossypium stocksii.</title>
        <authorList>
            <person name="Yu D."/>
            <person name="Ke L."/>
            <person name="Zhang D."/>
            <person name="Wu Y."/>
            <person name="Sun Y."/>
            <person name="Mei J."/>
            <person name="Sun J."/>
            <person name="Sun Y."/>
        </authorList>
    </citation>
    <scope>NUCLEOTIDE SEQUENCE [LARGE SCALE GENOMIC DNA]</scope>
    <source>
        <strain evidence="3">cv. E1</strain>
        <tissue evidence="2">Leaf</tissue>
    </source>
</reference>
<proteinExistence type="predicted"/>
<feature type="domain" description="Retroviral polymerase SH3-like" evidence="1">
    <location>
        <begin position="42"/>
        <end position="93"/>
    </location>
</feature>
<dbReference type="Proteomes" id="UP000828251">
    <property type="component" value="Unassembled WGS sequence"/>
</dbReference>
<gene>
    <name evidence="2" type="ORF">J1N35_007725</name>
</gene>
<dbReference type="OrthoDB" id="6776856at2759"/>
<evidence type="ECO:0000259" key="1">
    <source>
        <dbReference type="Pfam" id="PF25597"/>
    </source>
</evidence>
<accession>A0A9D3W821</accession>
<evidence type="ECO:0000313" key="3">
    <source>
        <dbReference type="Proteomes" id="UP000828251"/>
    </source>
</evidence>
<dbReference type="InterPro" id="IPR057670">
    <property type="entry name" value="SH3_retrovirus"/>
</dbReference>
<keyword evidence="3" id="KW-1185">Reference proteome</keyword>
<dbReference type="Pfam" id="PF25597">
    <property type="entry name" value="SH3_retrovirus"/>
    <property type="match status" value="1"/>
</dbReference>